<keyword evidence="2" id="KW-1003">Cell membrane</keyword>
<dbReference type="PIRSF" id="PIRSF006324">
    <property type="entry name" value="LeuE"/>
    <property type="match status" value="1"/>
</dbReference>
<keyword evidence="5 6" id="KW-0472">Membrane</keyword>
<keyword evidence="8" id="KW-1185">Reference proteome</keyword>
<dbReference type="PANTHER" id="PTHR30086">
    <property type="entry name" value="ARGININE EXPORTER PROTEIN ARGO"/>
    <property type="match status" value="1"/>
</dbReference>
<evidence type="ECO:0000256" key="5">
    <source>
        <dbReference type="ARBA" id="ARBA00023136"/>
    </source>
</evidence>
<accession>A0ABY4WQ71</accession>
<feature type="transmembrane region" description="Helical" evidence="6">
    <location>
        <begin position="160"/>
        <end position="180"/>
    </location>
</feature>
<sequence length="218" mass="23367">MLVLSGDEVASAVDIAMLAVFIPTFFFVSVTPGMCMTLAMTLGMSIGVRRSMHMMWGELIGVGLVSLASVAGVAAIMLNYPELFAILKYLGGAYLFYLGVQMWLSKGKMAIPQDFNSNSETSPLTLAMQGFVTAVANPKGWAFMISLLPPFINPSLALTPQLSVLIGIILLTEFGCLLLYASGGRTLRHFLQKSGNVRMMNRIAGSLMMGVGVWLAVG</sequence>
<comment type="subcellular location">
    <subcellularLocation>
        <location evidence="1">Cell membrane</location>
        <topology evidence="1">Multi-pass membrane protein</topology>
    </subcellularLocation>
</comment>
<feature type="transmembrane region" description="Helical" evidence="6">
    <location>
        <begin position="124"/>
        <end position="148"/>
    </location>
</feature>
<evidence type="ECO:0000313" key="8">
    <source>
        <dbReference type="Proteomes" id="UP001056255"/>
    </source>
</evidence>
<keyword evidence="3 6" id="KW-0812">Transmembrane</keyword>
<protein>
    <submittedName>
        <fullName evidence="7">LysE family translocator</fullName>
    </submittedName>
</protein>
<feature type="transmembrane region" description="Helical" evidence="6">
    <location>
        <begin position="15"/>
        <end position="39"/>
    </location>
</feature>
<feature type="transmembrane region" description="Helical" evidence="6">
    <location>
        <begin position="59"/>
        <end position="80"/>
    </location>
</feature>
<gene>
    <name evidence="7" type="ORF">K6Q96_12770</name>
</gene>
<evidence type="ECO:0000256" key="4">
    <source>
        <dbReference type="ARBA" id="ARBA00022989"/>
    </source>
</evidence>
<dbReference type="RefSeq" id="WP_434802146.1">
    <property type="nucleotide sequence ID" value="NZ_CP082275.1"/>
</dbReference>
<dbReference type="EMBL" id="CP082275">
    <property type="protein sequence ID" value="USH01742.1"/>
    <property type="molecule type" value="Genomic_DNA"/>
</dbReference>
<feature type="transmembrane region" description="Helical" evidence="6">
    <location>
        <begin position="86"/>
        <end position="104"/>
    </location>
</feature>
<organism evidence="7 8">
    <name type="scientific">Grimontia kaedaensis</name>
    <dbReference type="NCBI Taxonomy" id="2872157"/>
    <lineage>
        <taxon>Bacteria</taxon>
        <taxon>Pseudomonadati</taxon>
        <taxon>Pseudomonadota</taxon>
        <taxon>Gammaproteobacteria</taxon>
        <taxon>Vibrionales</taxon>
        <taxon>Vibrionaceae</taxon>
        <taxon>Grimontia</taxon>
    </lineage>
</organism>
<evidence type="ECO:0000256" key="1">
    <source>
        <dbReference type="ARBA" id="ARBA00004651"/>
    </source>
</evidence>
<evidence type="ECO:0000256" key="3">
    <source>
        <dbReference type="ARBA" id="ARBA00022692"/>
    </source>
</evidence>
<proteinExistence type="predicted"/>
<evidence type="ECO:0000313" key="7">
    <source>
        <dbReference type="EMBL" id="USH01742.1"/>
    </source>
</evidence>
<dbReference type="InterPro" id="IPR001123">
    <property type="entry name" value="LeuE-type"/>
</dbReference>
<evidence type="ECO:0000256" key="2">
    <source>
        <dbReference type="ARBA" id="ARBA00022475"/>
    </source>
</evidence>
<dbReference type="Pfam" id="PF01810">
    <property type="entry name" value="LysE"/>
    <property type="match status" value="1"/>
</dbReference>
<evidence type="ECO:0000256" key="6">
    <source>
        <dbReference type="SAM" id="Phobius"/>
    </source>
</evidence>
<feature type="transmembrane region" description="Helical" evidence="6">
    <location>
        <begin position="200"/>
        <end position="217"/>
    </location>
</feature>
<dbReference type="PANTHER" id="PTHR30086:SF5">
    <property type="entry name" value="HOMOGENTISATE EXPORT PROTEIN"/>
    <property type="match status" value="1"/>
</dbReference>
<reference evidence="7" key="1">
    <citation type="submission" date="2021-08" db="EMBL/GenBank/DDBJ databases">
        <authorList>
            <person name="Sakaguchi M."/>
            <person name="Kikuchi T."/>
            <person name="Urbanczyk H."/>
        </authorList>
    </citation>
    <scope>NUCLEOTIDE SEQUENCE</scope>
    <source>
        <strain evidence="7">020920N</strain>
    </source>
</reference>
<keyword evidence="4 6" id="KW-1133">Transmembrane helix</keyword>
<name>A0ABY4WQ71_9GAMM</name>
<dbReference type="Proteomes" id="UP001056255">
    <property type="component" value="Chromosome I"/>
</dbReference>